<dbReference type="Gene3D" id="1.25.40.10">
    <property type="entry name" value="Tetratricopeptide repeat domain"/>
    <property type="match status" value="1"/>
</dbReference>
<accession>A0AAD8WRN9</accession>
<comment type="caution">
    <text evidence="3">The sequence shown here is derived from an EMBL/GenBank/DDBJ whole genome shotgun (WGS) entry which is preliminary data.</text>
</comment>
<organism evidence="3 4">
    <name type="scientific">Lolium multiflorum</name>
    <name type="common">Italian ryegrass</name>
    <name type="synonym">Lolium perenne subsp. multiflorum</name>
    <dbReference type="NCBI Taxonomy" id="4521"/>
    <lineage>
        <taxon>Eukaryota</taxon>
        <taxon>Viridiplantae</taxon>
        <taxon>Streptophyta</taxon>
        <taxon>Embryophyta</taxon>
        <taxon>Tracheophyta</taxon>
        <taxon>Spermatophyta</taxon>
        <taxon>Magnoliopsida</taxon>
        <taxon>Liliopsida</taxon>
        <taxon>Poales</taxon>
        <taxon>Poaceae</taxon>
        <taxon>BOP clade</taxon>
        <taxon>Pooideae</taxon>
        <taxon>Poodae</taxon>
        <taxon>Poeae</taxon>
        <taxon>Poeae Chloroplast Group 2 (Poeae type)</taxon>
        <taxon>Loliodinae</taxon>
        <taxon>Loliinae</taxon>
        <taxon>Lolium</taxon>
    </lineage>
</organism>
<gene>
    <name evidence="3" type="ORF">QYE76_038897</name>
</gene>
<sequence>MDDARMVLETQQDHVSIVISAITAVETVSMTYGEAYHCQNLKRGPSASENVVLLSVLTACRYRGAVDAGKEIFDSMVAEYHVELGPEHYGCVIGMLGRAGRLEEAEELMLQMASGPSISALQSLLGACQIHGNTSIAERVANTLTKTEPA</sequence>
<dbReference type="Pfam" id="PF01535">
    <property type="entry name" value="PPR"/>
    <property type="match status" value="1"/>
</dbReference>
<proteinExistence type="predicted"/>
<evidence type="ECO:0000313" key="4">
    <source>
        <dbReference type="Proteomes" id="UP001231189"/>
    </source>
</evidence>
<name>A0AAD8WRN9_LOLMU</name>
<dbReference type="InterPro" id="IPR011990">
    <property type="entry name" value="TPR-like_helical_dom_sf"/>
</dbReference>
<evidence type="ECO:0008006" key="5">
    <source>
        <dbReference type="Google" id="ProtNLM"/>
    </source>
</evidence>
<evidence type="ECO:0000256" key="1">
    <source>
        <dbReference type="ARBA" id="ARBA00022737"/>
    </source>
</evidence>
<keyword evidence="1" id="KW-0677">Repeat</keyword>
<keyword evidence="2" id="KW-0809">Transit peptide</keyword>
<dbReference type="InterPro" id="IPR046960">
    <property type="entry name" value="PPR_At4g14850-like_plant"/>
</dbReference>
<dbReference type="EMBL" id="JAUUTY010000002">
    <property type="protein sequence ID" value="KAK1678049.1"/>
    <property type="molecule type" value="Genomic_DNA"/>
</dbReference>
<keyword evidence="4" id="KW-1185">Reference proteome</keyword>
<protein>
    <recommendedName>
        <fullName evidence="5">Pentatricopeptide repeat-containing protein</fullName>
    </recommendedName>
</protein>
<dbReference type="PANTHER" id="PTHR47926:SF524">
    <property type="entry name" value="(WILD MALAYSIAN BANANA) HYPOTHETICAL PROTEIN"/>
    <property type="match status" value="1"/>
</dbReference>
<dbReference type="PANTHER" id="PTHR47926">
    <property type="entry name" value="PENTATRICOPEPTIDE REPEAT-CONTAINING PROTEIN"/>
    <property type="match status" value="1"/>
</dbReference>
<dbReference type="NCBIfam" id="TIGR00756">
    <property type="entry name" value="PPR"/>
    <property type="match status" value="1"/>
</dbReference>
<evidence type="ECO:0000313" key="3">
    <source>
        <dbReference type="EMBL" id="KAK1678049.1"/>
    </source>
</evidence>
<dbReference type="GO" id="GO:0009451">
    <property type="term" value="P:RNA modification"/>
    <property type="evidence" value="ECO:0007669"/>
    <property type="project" value="InterPro"/>
</dbReference>
<reference evidence="3" key="1">
    <citation type="submission" date="2023-07" db="EMBL/GenBank/DDBJ databases">
        <title>A chromosome-level genome assembly of Lolium multiflorum.</title>
        <authorList>
            <person name="Chen Y."/>
            <person name="Copetti D."/>
            <person name="Kolliker R."/>
            <person name="Studer B."/>
        </authorList>
    </citation>
    <scope>NUCLEOTIDE SEQUENCE</scope>
    <source>
        <strain evidence="3">02402/16</strain>
        <tissue evidence="3">Leaf</tissue>
    </source>
</reference>
<dbReference type="Proteomes" id="UP001231189">
    <property type="component" value="Unassembled WGS sequence"/>
</dbReference>
<dbReference type="GO" id="GO:0003723">
    <property type="term" value="F:RNA binding"/>
    <property type="evidence" value="ECO:0007669"/>
    <property type="project" value="InterPro"/>
</dbReference>
<evidence type="ECO:0000256" key="2">
    <source>
        <dbReference type="ARBA" id="ARBA00022946"/>
    </source>
</evidence>
<dbReference type="InterPro" id="IPR002885">
    <property type="entry name" value="PPR_rpt"/>
</dbReference>
<dbReference type="AlphaFoldDB" id="A0AAD8WRN9"/>